<dbReference type="KEGG" id="jde:Jden_1057"/>
<keyword evidence="3" id="KW-0560">Oxidoreductase</keyword>
<dbReference type="InterPro" id="IPR036812">
    <property type="entry name" value="NAD(P)_OxRdtase_dom_sf"/>
</dbReference>
<dbReference type="GO" id="GO:0016491">
    <property type="term" value="F:oxidoreductase activity"/>
    <property type="evidence" value="ECO:0007669"/>
    <property type="project" value="UniProtKB-KW"/>
</dbReference>
<gene>
    <name evidence="5" type="ordered locus">Jden_1057</name>
</gene>
<dbReference type="eggNOG" id="COG0667">
    <property type="taxonomic scope" value="Bacteria"/>
</dbReference>
<evidence type="ECO:0000313" key="5">
    <source>
        <dbReference type="EMBL" id="ACV08713.1"/>
    </source>
</evidence>
<reference evidence="5 6" key="1">
    <citation type="journal article" date="2009" name="Stand. Genomic Sci.">
        <title>Complete genome sequence of Jonesia denitrificans type strain (Prevot 55134).</title>
        <authorList>
            <person name="Pukall R."/>
            <person name="Gehrich-Schroter G."/>
            <person name="Lapidus A."/>
            <person name="Nolan M."/>
            <person name="Glavina Del Rio T."/>
            <person name="Lucas S."/>
            <person name="Chen F."/>
            <person name="Tice H."/>
            <person name="Pitluck S."/>
            <person name="Cheng J.F."/>
            <person name="Copeland A."/>
            <person name="Saunders E."/>
            <person name="Brettin T."/>
            <person name="Detter J.C."/>
            <person name="Bruce D."/>
            <person name="Goodwin L."/>
            <person name="Pati A."/>
            <person name="Ivanova N."/>
            <person name="Mavromatis K."/>
            <person name="Ovchinnikova G."/>
            <person name="Chen A."/>
            <person name="Palaniappan K."/>
            <person name="Land M."/>
            <person name="Hauser L."/>
            <person name="Chang Y.J."/>
            <person name="Jeffries C.D."/>
            <person name="Chain P."/>
            <person name="Goker M."/>
            <person name="Bristow J."/>
            <person name="Eisen J.A."/>
            <person name="Markowitz V."/>
            <person name="Hugenholtz P."/>
            <person name="Kyrpides N.C."/>
            <person name="Klenk H.P."/>
            <person name="Han C."/>
        </authorList>
    </citation>
    <scope>NUCLEOTIDE SEQUENCE [LARGE SCALE GENOMIC DNA]</scope>
    <source>
        <strain evidence="6">ATCC 14870 / DSM 20603 / BCRC 15368 / CIP 55.134 / JCM 11481 / NBRC 15587 / NCTC 10816 / Prevot 55134</strain>
    </source>
</reference>
<evidence type="ECO:0000256" key="1">
    <source>
        <dbReference type="ARBA" id="ARBA00006515"/>
    </source>
</evidence>
<sequence length="345" mass="37524">MTTEPVLSQQPIRSVPHSGLRFPAISLGLWQNFGASAASEDATALITTALDLGVFHLDLANNYGPPPGAAESFVGTLLRGSLRAHRDEMLLATKAGYRMWPGPYGEGGSRKYLLSSLDASLSRLGTDVVDIFYSHRYDPTTPLEETIGALATALAQGKAHYVGISSYSPQRTREALAIARDYGIPLSVHQSSYSLVNRWIEEPDAQGDSVLSLSNDHDFGVVAFSPLAQGLLTDKYLNHVPSDSRAALSSSFRPEYLSEENLRRVRELDSIAQELGLSLAQMAVAWILRDPRVSSVLVGARTPAQFRELLHATEAPVLTPDVLIRIDQWATDAGINLWAQRSSSL</sequence>
<name>C7R3H7_JONDD</name>
<dbReference type="Gene3D" id="3.20.20.100">
    <property type="entry name" value="NADP-dependent oxidoreductase domain"/>
    <property type="match status" value="1"/>
</dbReference>
<evidence type="ECO:0000259" key="4">
    <source>
        <dbReference type="Pfam" id="PF00248"/>
    </source>
</evidence>
<dbReference type="GO" id="GO:0051596">
    <property type="term" value="P:methylglyoxal catabolic process"/>
    <property type="evidence" value="ECO:0007669"/>
    <property type="project" value="TreeGrafter"/>
</dbReference>
<dbReference type="PANTHER" id="PTHR43150">
    <property type="entry name" value="HYPERKINETIC, ISOFORM M"/>
    <property type="match status" value="1"/>
</dbReference>
<keyword evidence="6" id="KW-1185">Reference proteome</keyword>
<dbReference type="HOGENOM" id="CLU_023205_2_0_11"/>
<proteinExistence type="inferred from homology"/>
<protein>
    <submittedName>
        <fullName evidence="5">Aldo/keto reductase</fullName>
    </submittedName>
</protein>
<dbReference type="SUPFAM" id="SSF51430">
    <property type="entry name" value="NAD(P)-linked oxidoreductase"/>
    <property type="match status" value="1"/>
</dbReference>
<dbReference type="EMBL" id="CP001706">
    <property type="protein sequence ID" value="ACV08713.1"/>
    <property type="molecule type" value="Genomic_DNA"/>
</dbReference>
<dbReference type="AlphaFoldDB" id="C7R3H7"/>
<dbReference type="PRINTS" id="PR01577">
    <property type="entry name" value="KCNABCHANNEL"/>
</dbReference>
<dbReference type="InterPro" id="IPR023210">
    <property type="entry name" value="NADP_OxRdtase_dom"/>
</dbReference>
<accession>C7R3H7</accession>
<organism evidence="5 6">
    <name type="scientific">Jonesia denitrificans (strain ATCC 14870 / DSM 20603 / BCRC 15368 / CIP 55.134 / JCM 11481 / NBRC 15587 / NCTC 10816 / Prevot 55134)</name>
    <name type="common">Listeria denitrificans</name>
    <dbReference type="NCBI Taxonomy" id="471856"/>
    <lineage>
        <taxon>Bacteria</taxon>
        <taxon>Bacillati</taxon>
        <taxon>Actinomycetota</taxon>
        <taxon>Actinomycetes</taxon>
        <taxon>Micrococcales</taxon>
        <taxon>Jonesiaceae</taxon>
        <taxon>Jonesia</taxon>
    </lineage>
</organism>
<evidence type="ECO:0000256" key="2">
    <source>
        <dbReference type="ARBA" id="ARBA00022857"/>
    </source>
</evidence>
<comment type="similarity">
    <text evidence="1">Belongs to the shaker potassium channel beta subunit family.</text>
</comment>
<dbReference type="InterPro" id="IPR005399">
    <property type="entry name" value="K_chnl_volt-dep_bsu_KCNAB-rel"/>
</dbReference>
<dbReference type="RefSeq" id="WP_015771341.1">
    <property type="nucleotide sequence ID" value="NC_013174.1"/>
</dbReference>
<dbReference type="STRING" id="471856.Jden_1057"/>
<feature type="domain" description="NADP-dependent oxidoreductase" evidence="4">
    <location>
        <begin position="25"/>
        <end position="328"/>
    </location>
</feature>
<keyword evidence="2" id="KW-0521">NADP</keyword>
<evidence type="ECO:0000256" key="3">
    <source>
        <dbReference type="ARBA" id="ARBA00023002"/>
    </source>
</evidence>
<dbReference type="Pfam" id="PF00248">
    <property type="entry name" value="Aldo_ket_red"/>
    <property type="match status" value="1"/>
</dbReference>
<dbReference type="PANTHER" id="PTHR43150:SF4">
    <property type="entry name" value="L-GLYCERALDEHYDE 3-PHOSPHATE REDUCTASE"/>
    <property type="match status" value="1"/>
</dbReference>
<dbReference type="OrthoDB" id="9768793at2"/>
<evidence type="ECO:0000313" key="6">
    <source>
        <dbReference type="Proteomes" id="UP000000628"/>
    </source>
</evidence>
<dbReference type="Proteomes" id="UP000000628">
    <property type="component" value="Chromosome"/>
</dbReference>